<keyword evidence="5" id="KW-0997">Cell inner membrane</keyword>
<reference evidence="10 11" key="1">
    <citation type="submission" date="2018-03" db="EMBL/GenBank/DDBJ databases">
        <title>Comparative genomics illustrates the genes involved in a hyperalkaliphilic mechanisms of Serpentinomonas isolated from highly-alkaline calcium-rich serpentinized springs.</title>
        <authorList>
            <person name="Suzuki S."/>
            <person name="Ishii S."/>
            <person name="Walworth N."/>
            <person name="Bird L."/>
            <person name="Kuenen J.G."/>
            <person name="Nealson K.H."/>
        </authorList>
    </citation>
    <scope>NUCLEOTIDE SEQUENCE [LARGE SCALE GENOMIC DNA]</scope>
    <source>
        <strain evidence="10 11">P1</strain>
    </source>
</reference>
<keyword evidence="8 9" id="KW-0472">Membrane</keyword>
<evidence type="ECO:0000256" key="8">
    <source>
        <dbReference type="ARBA" id="ARBA00023136"/>
    </source>
</evidence>
<dbReference type="AlphaFoldDB" id="A0A2S9K4X8"/>
<proteinExistence type="predicted"/>
<keyword evidence="7 9" id="KW-1133">Transmembrane helix</keyword>
<evidence type="ECO:0000256" key="5">
    <source>
        <dbReference type="ARBA" id="ARBA00022519"/>
    </source>
</evidence>
<dbReference type="PANTHER" id="PTHR33529">
    <property type="entry name" value="SLR0882 PROTEIN-RELATED"/>
    <property type="match status" value="1"/>
</dbReference>
<dbReference type="NCBIfam" id="TIGR04407">
    <property type="entry name" value="LptF_YjgP"/>
    <property type="match status" value="1"/>
</dbReference>
<feature type="transmembrane region" description="Helical" evidence="9">
    <location>
        <begin position="12"/>
        <end position="32"/>
    </location>
</feature>
<evidence type="ECO:0000256" key="6">
    <source>
        <dbReference type="ARBA" id="ARBA00022692"/>
    </source>
</evidence>
<evidence type="ECO:0000256" key="4">
    <source>
        <dbReference type="ARBA" id="ARBA00022475"/>
    </source>
</evidence>
<keyword evidence="6 9" id="KW-0812">Transmembrane</keyword>
<dbReference type="Pfam" id="PF03739">
    <property type="entry name" value="LptF_LptG"/>
    <property type="match status" value="1"/>
</dbReference>
<name>A0A2S9K4X8_9BURK</name>
<keyword evidence="11" id="KW-1185">Reference proteome</keyword>
<dbReference type="PANTHER" id="PTHR33529:SF7">
    <property type="entry name" value="LIPOPOLYSACCHARIDE EXPORT SYSTEM PERMEASE PROTEIN LPTF"/>
    <property type="match status" value="1"/>
</dbReference>
<accession>A0A2S9K4X8</accession>
<dbReference type="InterPro" id="IPR030922">
    <property type="entry name" value="LptF"/>
</dbReference>
<feature type="transmembrane region" description="Helical" evidence="9">
    <location>
        <begin position="303"/>
        <end position="324"/>
    </location>
</feature>
<comment type="subcellular location">
    <subcellularLocation>
        <location evidence="1">Cell inner membrane</location>
        <topology evidence="1">Multi-pass membrane protein</topology>
    </subcellularLocation>
</comment>
<dbReference type="GO" id="GO:0043190">
    <property type="term" value="C:ATP-binding cassette (ABC) transporter complex"/>
    <property type="evidence" value="ECO:0007669"/>
    <property type="project" value="InterPro"/>
</dbReference>
<dbReference type="Proteomes" id="UP000238589">
    <property type="component" value="Unassembled WGS sequence"/>
</dbReference>
<gene>
    <name evidence="10" type="primary">lptF</name>
    <name evidence="10" type="ORF">C6P64_09575</name>
</gene>
<feature type="transmembrane region" description="Helical" evidence="9">
    <location>
        <begin position="269"/>
        <end position="291"/>
    </location>
</feature>
<feature type="transmembrane region" description="Helical" evidence="9">
    <location>
        <begin position="52"/>
        <end position="81"/>
    </location>
</feature>
<feature type="transmembrane region" description="Helical" evidence="9">
    <location>
        <begin position="330"/>
        <end position="350"/>
    </location>
</feature>
<dbReference type="GO" id="GO:0055085">
    <property type="term" value="P:transmembrane transport"/>
    <property type="evidence" value="ECO:0007669"/>
    <property type="project" value="InterPro"/>
</dbReference>
<comment type="caution">
    <text evidence="10">The sequence shown here is derived from an EMBL/GenBank/DDBJ whole genome shotgun (WGS) entry which is preliminary data.</text>
</comment>
<sequence>MLFHSSIRRELARSFGANLLVLFTIVLTMLLIRTLGMASKGSVNPQEILLVLTYTVMAQMPIVLTIALFVAIVSTLSRMYADSEMFIWFSAGRGLAGFLPPILRFAWPVLLAIGLLVAWAWPWANQQTELLRIRYEQRGDLDRVSPGQFMESSGGRRVFFIDRDTSGGTQGRNVFIADTDVHGRETITSAQAGRIEWIGQDQFLMLDRGQRLELPPPDQAKDVIRVSEFESYGIRIGGKEAADGQSAKFKALPSAQLLRDPSPAALGELSWRIGMALTAFNFVLIAVAVSVSNPRAGRSGNLVFLLFSFVLYYNLVNLGASWIAAGKFDWLRYMLVVHGGVLVATLAWLAKRHYNWQLWRRHRTTKPNQTATGGLA</sequence>
<evidence type="ECO:0000313" key="11">
    <source>
        <dbReference type="Proteomes" id="UP000238589"/>
    </source>
</evidence>
<evidence type="ECO:0000256" key="7">
    <source>
        <dbReference type="ARBA" id="ARBA00022989"/>
    </source>
</evidence>
<dbReference type="GO" id="GO:0015920">
    <property type="term" value="P:lipopolysaccharide transport"/>
    <property type="evidence" value="ECO:0007669"/>
    <property type="project" value="TreeGrafter"/>
</dbReference>
<evidence type="ECO:0000256" key="3">
    <source>
        <dbReference type="ARBA" id="ARBA00022448"/>
    </source>
</evidence>
<evidence type="ECO:0000256" key="1">
    <source>
        <dbReference type="ARBA" id="ARBA00004429"/>
    </source>
</evidence>
<feature type="transmembrane region" description="Helical" evidence="9">
    <location>
        <begin position="102"/>
        <end position="121"/>
    </location>
</feature>
<keyword evidence="4" id="KW-1003">Cell membrane</keyword>
<dbReference type="OrthoDB" id="9778062at2"/>
<organism evidence="10 11">
    <name type="scientific">Malikia granosa</name>
    <dbReference type="NCBI Taxonomy" id="263067"/>
    <lineage>
        <taxon>Bacteria</taxon>
        <taxon>Pseudomonadati</taxon>
        <taxon>Pseudomonadota</taxon>
        <taxon>Betaproteobacteria</taxon>
        <taxon>Burkholderiales</taxon>
        <taxon>Comamonadaceae</taxon>
        <taxon>Malikia</taxon>
    </lineage>
</organism>
<dbReference type="InterPro" id="IPR005495">
    <property type="entry name" value="LptG/LptF_permease"/>
</dbReference>
<evidence type="ECO:0000256" key="9">
    <source>
        <dbReference type="SAM" id="Phobius"/>
    </source>
</evidence>
<protein>
    <recommendedName>
        <fullName evidence="2">Lipopolysaccharide export system permease protein LptF</fullName>
    </recommendedName>
</protein>
<evidence type="ECO:0000256" key="2">
    <source>
        <dbReference type="ARBA" id="ARBA00014213"/>
    </source>
</evidence>
<dbReference type="RefSeq" id="WP_105748340.1">
    <property type="nucleotide sequence ID" value="NZ_PVLQ01000030.1"/>
</dbReference>
<keyword evidence="3" id="KW-0813">Transport</keyword>
<evidence type="ECO:0000313" key="10">
    <source>
        <dbReference type="EMBL" id="PRD65432.1"/>
    </source>
</evidence>
<dbReference type="EMBL" id="PVLQ01000030">
    <property type="protein sequence ID" value="PRD65432.1"/>
    <property type="molecule type" value="Genomic_DNA"/>
</dbReference>